<feature type="domain" description="Transposase Helix-turn-helix" evidence="5">
    <location>
        <begin position="106"/>
        <end position="156"/>
    </location>
</feature>
<accession>A0A224Z151</accession>
<dbReference type="Pfam" id="PF13359">
    <property type="entry name" value="DDE_Tnp_4"/>
    <property type="match status" value="1"/>
</dbReference>
<protein>
    <submittedName>
        <fullName evidence="6">Protein containing DDE Tnp 4 domain</fullName>
    </submittedName>
</protein>
<dbReference type="InterPro" id="IPR027805">
    <property type="entry name" value="Transposase_HTH_dom"/>
</dbReference>
<dbReference type="EMBL" id="GFPF01008604">
    <property type="protein sequence ID" value="MAA19750.1"/>
    <property type="molecule type" value="Transcribed_RNA"/>
</dbReference>
<evidence type="ECO:0000256" key="1">
    <source>
        <dbReference type="ARBA" id="ARBA00001968"/>
    </source>
</evidence>
<evidence type="ECO:0000256" key="2">
    <source>
        <dbReference type="ARBA" id="ARBA00022723"/>
    </source>
</evidence>
<reference evidence="6" key="1">
    <citation type="journal article" date="2017" name="Parasit. Vectors">
        <title>Sialotranscriptomics of Rhipicephalus zambeziensis reveals intricate expression profiles of secretory proteins and suggests tight temporal transcriptional regulation during blood-feeding.</title>
        <authorList>
            <person name="de Castro M.H."/>
            <person name="de Klerk D."/>
            <person name="Pienaar R."/>
            <person name="Rees D.J.G."/>
            <person name="Mans B.J."/>
        </authorList>
    </citation>
    <scope>NUCLEOTIDE SEQUENCE</scope>
    <source>
        <tissue evidence="6">Salivary glands</tissue>
    </source>
</reference>
<sequence length="364" mass="41128">MKTVEVTMPTTCAVDVGVSAISTMKDSEAQTELTIEYLKALEEDNHALRNELQSMRDRVNTLQMTRTSLEQDDSRVKFYTGIPSFAILISLFTLIEKTVPHGPNNALSKFQELILTLMRLRLGVPLQDLAYRFEVSQSTATRVVERWITAMHVRLRRLVEWPDREQLQQTMPLVFRRAFGTSVAVILDCFEVFIERPSSMLPRAQTWSRYKHHNTVKYLIGIAPQGVITFISQGWGGRTSDKRITESCGILNNLLPGDTVLADRGFTIGDAVSIHRARLEVPSFTKGKPQLSAWEVEKTRKIANVRIHVERVIGLLRRKYTILSGTVPIELLTARSKDEVVPFDKVVAVCCALTNLSKSVVPFD</sequence>
<comment type="cofactor">
    <cofactor evidence="1">
        <name>a divalent metal cation</name>
        <dbReference type="ChEBI" id="CHEBI:60240"/>
    </cofactor>
</comment>
<proteinExistence type="predicted"/>
<feature type="coiled-coil region" evidence="3">
    <location>
        <begin position="38"/>
        <end position="72"/>
    </location>
</feature>
<feature type="domain" description="DDE Tnp4" evidence="4">
    <location>
        <begin position="187"/>
        <end position="355"/>
    </location>
</feature>
<evidence type="ECO:0000256" key="3">
    <source>
        <dbReference type="SAM" id="Coils"/>
    </source>
</evidence>
<evidence type="ECO:0000313" key="6">
    <source>
        <dbReference type="EMBL" id="MAA19750.1"/>
    </source>
</evidence>
<evidence type="ECO:0000259" key="5">
    <source>
        <dbReference type="Pfam" id="PF13613"/>
    </source>
</evidence>
<name>A0A224Z151_9ACAR</name>
<keyword evidence="3" id="KW-0175">Coiled coil</keyword>
<dbReference type="InterPro" id="IPR027806">
    <property type="entry name" value="HARBI1_dom"/>
</dbReference>
<keyword evidence="2" id="KW-0479">Metal-binding</keyword>
<dbReference type="PANTHER" id="PTHR23080:SF63">
    <property type="entry name" value="TICK TRANSPOSON"/>
    <property type="match status" value="1"/>
</dbReference>
<dbReference type="GO" id="GO:0046872">
    <property type="term" value="F:metal ion binding"/>
    <property type="evidence" value="ECO:0007669"/>
    <property type="project" value="UniProtKB-KW"/>
</dbReference>
<dbReference type="Pfam" id="PF13613">
    <property type="entry name" value="HTH_Tnp_4"/>
    <property type="match status" value="1"/>
</dbReference>
<dbReference type="PANTHER" id="PTHR23080">
    <property type="entry name" value="THAP DOMAIN PROTEIN"/>
    <property type="match status" value="1"/>
</dbReference>
<organism evidence="6">
    <name type="scientific">Rhipicephalus zambeziensis</name>
    <dbReference type="NCBI Taxonomy" id="60191"/>
    <lineage>
        <taxon>Eukaryota</taxon>
        <taxon>Metazoa</taxon>
        <taxon>Ecdysozoa</taxon>
        <taxon>Arthropoda</taxon>
        <taxon>Chelicerata</taxon>
        <taxon>Arachnida</taxon>
        <taxon>Acari</taxon>
        <taxon>Parasitiformes</taxon>
        <taxon>Ixodida</taxon>
        <taxon>Ixodoidea</taxon>
        <taxon>Ixodidae</taxon>
        <taxon>Rhipicephalinae</taxon>
        <taxon>Rhipicephalus</taxon>
        <taxon>Rhipicephalus</taxon>
    </lineage>
</organism>
<evidence type="ECO:0000259" key="4">
    <source>
        <dbReference type="Pfam" id="PF13359"/>
    </source>
</evidence>
<dbReference type="AlphaFoldDB" id="A0A224Z151"/>